<evidence type="ECO:0000313" key="2">
    <source>
        <dbReference type="EMBL" id="GII91074.1"/>
    </source>
</evidence>
<proteinExistence type="predicted"/>
<evidence type="ECO:0000313" key="3">
    <source>
        <dbReference type="Proteomes" id="UP000606172"/>
    </source>
</evidence>
<comment type="caution">
    <text evidence="2">The sequence shown here is derived from an EMBL/GenBank/DDBJ whole genome shotgun (WGS) entry which is preliminary data.</text>
</comment>
<protein>
    <submittedName>
        <fullName evidence="2">Uncharacterized protein</fullName>
    </submittedName>
</protein>
<name>A0A919RFX9_9ACTN</name>
<keyword evidence="3" id="KW-1185">Reference proteome</keyword>
<dbReference type="EMBL" id="BOOW01000008">
    <property type="protein sequence ID" value="GII91074.1"/>
    <property type="molecule type" value="Genomic_DNA"/>
</dbReference>
<evidence type="ECO:0000256" key="1">
    <source>
        <dbReference type="SAM" id="MobiDB-lite"/>
    </source>
</evidence>
<organism evidence="2 3">
    <name type="scientific">Sinosporangium siamense</name>
    <dbReference type="NCBI Taxonomy" id="1367973"/>
    <lineage>
        <taxon>Bacteria</taxon>
        <taxon>Bacillati</taxon>
        <taxon>Actinomycetota</taxon>
        <taxon>Actinomycetes</taxon>
        <taxon>Streptosporangiales</taxon>
        <taxon>Streptosporangiaceae</taxon>
        <taxon>Sinosporangium</taxon>
    </lineage>
</organism>
<feature type="region of interest" description="Disordered" evidence="1">
    <location>
        <begin position="79"/>
        <end position="110"/>
    </location>
</feature>
<gene>
    <name evidence="2" type="ORF">Ssi02_13050</name>
</gene>
<reference evidence="2" key="1">
    <citation type="submission" date="2021-01" db="EMBL/GenBank/DDBJ databases">
        <title>Whole genome shotgun sequence of Sinosporangium siamense NBRC 109515.</title>
        <authorList>
            <person name="Komaki H."/>
            <person name="Tamura T."/>
        </authorList>
    </citation>
    <scope>NUCLEOTIDE SEQUENCE</scope>
    <source>
        <strain evidence="2">NBRC 109515</strain>
    </source>
</reference>
<accession>A0A919RFX9</accession>
<sequence length="110" mass="11650">MDRGYLVCMRAVLVRRRVSGAALWDPCPTALSQRLLVVSHHEIMSSSLQTRFPFLGGPRQIRRDAARIAIPSPGLGAAAPSGRFPAGSPVVGPPQADLGPRLITPGESAL</sequence>
<dbReference type="AlphaFoldDB" id="A0A919RFX9"/>
<dbReference type="Proteomes" id="UP000606172">
    <property type="component" value="Unassembled WGS sequence"/>
</dbReference>